<keyword evidence="2 5" id="KW-0812">Transmembrane</keyword>
<keyword evidence="3 5" id="KW-1133">Transmembrane helix</keyword>
<dbReference type="InterPro" id="IPR000832">
    <property type="entry name" value="GPCR_2_secretin-like"/>
</dbReference>
<evidence type="ECO:0000256" key="2">
    <source>
        <dbReference type="ARBA" id="ARBA00022692"/>
    </source>
</evidence>
<sequence>MGLPHDQLEQIQHAMRGICPFSTASNLAVVLTVLLNKSKQSHLGCLQAILAVVEVWLSICWMVGNSIATNINLCSVFGTLHQYSIIASSCWSFMIALYCYLIVIYSPNLANSLWRYYLMYGFGTPVLFTIAMYVSQAVLNRGIVTGDADYQCWIAAQYPELRVLLDFPLLWFQILAILFFYIRILVVIRSRTRDLISSQNRTKTEEASIAVKSEVNDMSRSSVPGSQSFSGPAANNISAHARNGSATYQPNSGDCGPEVMATQQLPRFSSPTAVPFRVTVTNSAPAAKMTKSRNKLIAKTFVVSVGCFISWLPPTVVRILLLIPGTQVPFWLSYLTGVGFAMSGLFNSAGFLVGILWDHFLKSKSGHKVNGGVDSIS</sequence>
<comment type="subcellular location">
    <subcellularLocation>
        <location evidence="1">Membrane</location>
        <topology evidence="1">Multi-pass membrane protein</topology>
    </subcellularLocation>
</comment>
<dbReference type="PANTHER" id="PTHR23112:SF0">
    <property type="entry name" value="TRANSMEMBRANE PROTEIN 116"/>
    <property type="match status" value="1"/>
</dbReference>
<feature type="transmembrane region" description="Helical" evidence="5">
    <location>
        <begin position="84"/>
        <end position="105"/>
    </location>
</feature>
<name>A0A1Y2C8B8_9FUNG</name>
<feature type="transmembrane region" description="Helical" evidence="5">
    <location>
        <begin position="296"/>
        <end position="314"/>
    </location>
</feature>
<feature type="transmembrane region" description="Helical" evidence="5">
    <location>
        <begin position="117"/>
        <end position="135"/>
    </location>
</feature>
<evidence type="ECO:0000313" key="8">
    <source>
        <dbReference type="Proteomes" id="UP000193642"/>
    </source>
</evidence>
<feature type="transmembrane region" description="Helical" evidence="5">
    <location>
        <begin position="334"/>
        <end position="357"/>
    </location>
</feature>
<comment type="caution">
    <text evidence="7">The sequence shown here is derived from an EMBL/GenBank/DDBJ whole genome shotgun (WGS) entry which is preliminary data.</text>
</comment>
<feature type="domain" description="G-protein coupled receptors family 2 profile 2" evidence="6">
    <location>
        <begin position="74"/>
        <end position="192"/>
    </location>
</feature>
<dbReference type="GO" id="GO:0007189">
    <property type="term" value="P:adenylate cyclase-activating G protein-coupled receptor signaling pathway"/>
    <property type="evidence" value="ECO:0007669"/>
    <property type="project" value="TreeGrafter"/>
</dbReference>
<proteinExistence type="predicted"/>
<keyword evidence="4 5" id="KW-0472">Membrane</keyword>
<gene>
    <name evidence="7" type="ORF">BCR33DRAFT_717526</name>
</gene>
<evidence type="ECO:0000256" key="3">
    <source>
        <dbReference type="ARBA" id="ARBA00022989"/>
    </source>
</evidence>
<dbReference type="AlphaFoldDB" id="A0A1Y2C8B8"/>
<evidence type="ECO:0000256" key="5">
    <source>
        <dbReference type="SAM" id="Phobius"/>
    </source>
</evidence>
<dbReference type="Pfam" id="PF00002">
    <property type="entry name" value="7tm_2"/>
    <property type="match status" value="1"/>
</dbReference>
<evidence type="ECO:0000256" key="4">
    <source>
        <dbReference type="ARBA" id="ARBA00023136"/>
    </source>
</evidence>
<evidence type="ECO:0000259" key="6">
    <source>
        <dbReference type="PROSITE" id="PS50261"/>
    </source>
</evidence>
<accession>A0A1Y2C8B8</accession>
<feature type="transmembrane region" description="Helical" evidence="5">
    <location>
        <begin position="14"/>
        <end position="36"/>
    </location>
</feature>
<dbReference type="PANTHER" id="PTHR23112">
    <property type="entry name" value="G PROTEIN-COUPLED RECEPTOR 157-RELATED"/>
    <property type="match status" value="1"/>
</dbReference>
<dbReference type="GO" id="GO:0007166">
    <property type="term" value="P:cell surface receptor signaling pathway"/>
    <property type="evidence" value="ECO:0007669"/>
    <property type="project" value="InterPro"/>
</dbReference>
<dbReference type="SUPFAM" id="SSF81321">
    <property type="entry name" value="Family A G protein-coupled receptor-like"/>
    <property type="match status" value="1"/>
</dbReference>
<protein>
    <recommendedName>
        <fullName evidence="6">G-protein coupled receptors family 2 profile 2 domain-containing protein</fullName>
    </recommendedName>
</protein>
<dbReference type="EMBL" id="MCGO01000025">
    <property type="protein sequence ID" value="ORY43282.1"/>
    <property type="molecule type" value="Genomic_DNA"/>
</dbReference>
<dbReference type="OrthoDB" id="100006at2759"/>
<dbReference type="PROSITE" id="PS50261">
    <property type="entry name" value="G_PROTEIN_RECEP_F2_4"/>
    <property type="match status" value="1"/>
</dbReference>
<dbReference type="InterPro" id="IPR017981">
    <property type="entry name" value="GPCR_2-like_7TM"/>
</dbReference>
<keyword evidence="8" id="KW-1185">Reference proteome</keyword>
<dbReference type="GO" id="GO:0005886">
    <property type="term" value="C:plasma membrane"/>
    <property type="evidence" value="ECO:0007669"/>
    <property type="project" value="TreeGrafter"/>
</dbReference>
<dbReference type="STRING" id="329046.A0A1Y2C8B8"/>
<feature type="transmembrane region" description="Helical" evidence="5">
    <location>
        <begin position="43"/>
        <end position="64"/>
    </location>
</feature>
<dbReference type="GO" id="GO:0004930">
    <property type="term" value="F:G protein-coupled receptor activity"/>
    <property type="evidence" value="ECO:0007669"/>
    <property type="project" value="InterPro"/>
</dbReference>
<organism evidence="7 8">
    <name type="scientific">Rhizoclosmatium globosum</name>
    <dbReference type="NCBI Taxonomy" id="329046"/>
    <lineage>
        <taxon>Eukaryota</taxon>
        <taxon>Fungi</taxon>
        <taxon>Fungi incertae sedis</taxon>
        <taxon>Chytridiomycota</taxon>
        <taxon>Chytridiomycota incertae sedis</taxon>
        <taxon>Chytridiomycetes</taxon>
        <taxon>Chytridiales</taxon>
        <taxon>Chytriomycetaceae</taxon>
        <taxon>Rhizoclosmatium</taxon>
    </lineage>
</organism>
<dbReference type="Proteomes" id="UP000193642">
    <property type="component" value="Unassembled WGS sequence"/>
</dbReference>
<dbReference type="Gene3D" id="1.20.1070.10">
    <property type="entry name" value="Rhodopsin 7-helix transmembrane proteins"/>
    <property type="match status" value="1"/>
</dbReference>
<reference evidence="7 8" key="1">
    <citation type="submission" date="2016-07" db="EMBL/GenBank/DDBJ databases">
        <title>Pervasive Adenine N6-methylation of Active Genes in Fungi.</title>
        <authorList>
            <consortium name="DOE Joint Genome Institute"/>
            <person name="Mondo S.J."/>
            <person name="Dannebaum R.O."/>
            <person name="Kuo R.C."/>
            <person name="Labutti K."/>
            <person name="Haridas S."/>
            <person name="Kuo A."/>
            <person name="Salamov A."/>
            <person name="Ahrendt S.R."/>
            <person name="Lipzen A."/>
            <person name="Sullivan W."/>
            <person name="Andreopoulos W.B."/>
            <person name="Clum A."/>
            <person name="Lindquist E."/>
            <person name="Daum C."/>
            <person name="Ramamoorthy G.K."/>
            <person name="Gryganskyi A."/>
            <person name="Culley D."/>
            <person name="Magnuson J.K."/>
            <person name="James T.Y."/>
            <person name="O'Malley M.A."/>
            <person name="Stajich J.E."/>
            <person name="Spatafora J.W."/>
            <person name="Visel A."/>
            <person name="Grigoriev I.V."/>
        </authorList>
    </citation>
    <scope>NUCLEOTIDE SEQUENCE [LARGE SCALE GENOMIC DNA]</scope>
    <source>
        <strain evidence="7 8">JEL800</strain>
    </source>
</reference>
<evidence type="ECO:0000313" key="7">
    <source>
        <dbReference type="EMBL" id="ORY43282.1"/>
    </source>
</evidence>
<evidence type="ECO:0000256" key="1">
    <source>
        <dbReference type="ARBA" id="ARBA00004141"/>
    </source>
</evidence>
<feature type="transmembrane region" description="Helical" evidence="5">
    <location>
        <begin position="169"/>
        <end position="188"/>
    </location>
</feature>